<comment type="cofactor">
    <cofactor evidence="3">
        <name>[2Fe-2S] cluster</name>
        <dbReference type="ChEBI" id="CHEBI:190135"/>
    </cofactor>
</comment>
<evidence type="ECO:0000256" key="2">
    <source>
        <dbReference type="ARBA" id="ARBA00023223"/>
    </source>
</evidence>
<dbReference type="GO" id="GO:0008218">
    <property type="term" value="P:bioluminescence"/>
    <property type="evidence" value="ECO:0007669"/>
    <property type="project" value="UniProtKB-KW"/>
</dbReference>
<comment type="caution">
    <text evidence="6">The sequence shown here is derived from an EMBL/GenBank/DDBJ whole genome shotgun (WGS) entry which is preliminary data.</text>
</comment>
<dbReference type="InterPro" id="IPR001433">
    <property type="entry name" value="OxRdtase_FAD/NAD-bd"/>
</dbReference>
<dbReference type="InterPro" id="IPR039261">
    <property type="entry name" value="FNR_nucleotide-bd"/>
</dbReference>
<dbReference type="Gene3D" id="2.40.30.10">
    <property type="entry name" value="Translation factors"/>
    <property type="match status" value="1"/>
</dbReference>
<dbReference type="PRINTS" id="PR00371">
    <property type="entry name" value="FPNCR"/>
</dbReference>
<keyword evidence="1" id="KW-0560">Oxidoreductase</keyword>
<accession>A0A432ZFP9</accession>
<comment type="similarity">
    <text evidence="4">Belongs to the Fre/LuxG FAD/NAD(P) flavoprotein oxidoreductase family.</text>
</comment>
<dbReference type="SUPFAM" id="SSF63380">
    <property type="entry name" value="Riboflavin synthase domain-like"/>
    <property type="match status" value="1"/>
</dbReference>
<evidence type="ECO:0000256" key="3">
    <source>
        <dbReference type="ARBA" id="ARBA00034078"/>
    </source>
</evidence>
<evidence type="ECO:0000313" key="7">
    <source>
        <dbReference type="Proteomes" id="UP000288279"/>
    </source>
</evidence>
<dbReference type="InterPro" id="IPR008333">
    <property type="entry name" value="Cbr1-like_FAD-bd_dom"/>
</dbReference>
<dbReference type="InterPro" id="IPR017938">
    <property type="entry name" value="Riboflavin_synthase-like_b-brl"/>
</dbReference>
<keyword evidence="7" id="KW-1185">Reference proteome</keyword>
<organism evidence="6 7">
    <name type="scientific">Pseudidiomarina taiwanensis</name>
    <dbReference type="NCBI Taxonomy" id="337250"/>
    <lineage>
        <taxon>Bacteria</taxon>
        <taxon>Pseudomonadati</taxon>
        <taxon>Pseudomonadota</taxon>
        <taxon>Gammaproteobacteria</taxon>
        <taxon>Alteromonadales</taxon>
        <taxon>Idiomarinaceae</taxon>
        <taxon>Pseudidiomarina</taxon>
    </lineage>
</organism>
<evidence type="ECO:0000256" key="4">
    <source>
        <dbReference type="ARBA" id="ARBA00038177"/>
    </source>
</evidence>
<dbReference type="Pfam" id="PF00970">
    <property type="entry name" value="FAD_binding_6"/>
    <property type="match status" value="1"/>
</dbReference>
<dbReference type="AlphaFoldDB" id="A0A432ZFP9"/>
<dbReference type="InterPro" id="IPR001709">
    <property type="entry name" value="Flavoprot_Pyr_Nucl_cyt_Rdtase"/>
</dbReference>
<dbReference type="PROSITE" id="PS51384">
    <property type="entry name" value="FAD_FR"/>
    <property type="match status" value="1"/>
</dbReference>
<dbReference type="SUPFAM" id="SSF52343">
    <property type="entry name" value="Ferredoxin reductase-like, C-terminal NADP-linked domain"/>
    <property type="match status" value="1"/>
</dbReference>
<evidence type="ECO:0000259" key="5">
    <source>
        <dbReference type="PROSITE" id="PS51384"/>
    </source>
</evidence>
<dbReference type="RefSeq" id="WP_126827750.1">
    <property type="nucleotide sequence ID" value="NZ_PIQG01000003.1"/>
</dbReference>
<evidence type="ECO:0000313" key="6">
    <source>
        <dbReference type="EMBL" id="RUO76788.1"/>
    </source>
</evidence>
<name>A0A432ZFP9_9GAMM</name>
<feature type="domain" description="FAD-binding FR-type" evidence="5">
    <location>
        <begin position="1"/>
        <end position="99"/>
    </location>
</feature>
<dbReference type="EMBL" id="PIQG01000003">
    <property type="protein sequence ID" value="RUO76788.1"/>
    <property type="molecule type" value="Genomic_DNA"/>
</dbReference>
<dbReference type="PANTHER" id="PTHR47354:SF7">
    <property type="entry name" value="NAD(P)H-FLAVIN REDUCTASE"/>
    <property type="match status" value="1"/>
</dbReference>
<dbReference type="NCBIfam" id="NF005963">
    <property type="entry name" value="PRK08051.1"/>
    <property type="match status" value="1"/>
</dbReference>
<keyword evidence="2" id="KW-0455">Luminescence</keyword>
<reference evidence="6 7" key="1">
    <citation type="journal article" date="2011" name="Front. Microbiol.">
        <title>Genomic signatures of strain selection and enhancement in Bacillus atrophaeus var. globigii, a historical biowarfare simulant.</title>
        <authorList>
            <person name="Gibbons H.S."/>
            <person name="Broomall S.M."/>
            <person name="McNew L.A."/>
            <person name="Daligault H."/>
            <person name="Chapman C."/>
            <person name="Bruce D."/>
            <person name="Karavis M."/>
            <person name="Krepps M."/>
            <person name="McGregor P.A."/>
            <person name="Hong C."/>
            <person name="Park K.H."/>
            <person name="Akmal A."/>
            <person name="Feldman A."/>
            <person name="Lin J.S."/>
            <person name="Chang W.E."/>
            <person name="Higgs B.W."/>
            <person name="Demirev P."/>
            <person name="Lindquist J."/>
            <person name="Liem A."/>
            <person name="Fochler E."/>
            <person name="Read T.D."/>
            <person name="Tapia R."/>
            <person name="Johnson S."/>
            <person name="Bishop-Lilly K.A."/>
            <person name="Detter C."/>
            <person name="Han C."/>
            <person name="Sozhamannan S."/>
            <person name="Rosenzweig C.N."/>
            <person name="Skowronski E.W."/>
        </authorList>
    </citation>
    <scope>NUCLEOTIDE SEQUENCE [LARGE SCALE GENOMIC DNA]</scope>
    <source>
        <strain evidence="6 7">PIT1</strain>
    </source>
</reference>
<dbReference type="GO" id="GO:0016491">
    <property type="term" value="F:oxidoreductase activity"/>
    <property type="evidence" value="ECO:0007669"/>
    <property type="project" value="UniProtKB-KW"/>
</dbReference>
<dbReference type="InterPro" id="IPR050415">
    <property type="entry name" value="MRET"/>
</dbReference>
<dbReference type="OrthoDB" id="9806195at2"/>
<dbReference type="Gene3D" id="3.40.50.80">
    <property type="entry name" value="Nucleotide-binding domain of ferredoxin-NADP reductase (FNR) module"/>
    <property type="match status" value="1"/>
</dbReference>
<dbReference type="CDD" id="cd06189">
    <property type="entry name" value="flavin_oxioreductase"/>
    <property type="match status" value="1"/>
</dbReference>
<evidence type="ECO:0000256" key="1">
    <source>
        <dbReference type="ARBA" id="ARBA00023002"/>
    </source>
</evidence>
<dbReference type="InterPro" id="IPR017927">
    <property type="entry name" value="FAD-bd_FR_type"/>
</dbReference>
<dbReference type="Proteomes" id="UP000288279">
    <property type="component" value="Unassembled WGS sequence"/>
</dbReference>
<dbReference type="PRINTS" id="PR00410">
    <property type="entry name" value="PHEHYDRXLASE"/>
</dbReference>
<dbReference type="Pfam" id="PF00175">
    <property type="entry name" value="NAD_binding_1"/>
    <property type="match status" value="1"/>
</dbReference>
<dbReference type="PANTHER" id="PTHR47354">
    <property type="entry name" value="NADH OXIDOREDUCTASE HCR"/>
    <property type="match status" value="1"/>
</dbReference>
<gene>
    <name evidence="6" type="ORF">CWI83_07645</name>
</gene>
<protein>
    <submittedName>
        <fullName evidence="6">NAD(P)H-flavin reductase</fullName>
    </submittedName>
</protein>
<sequence>MKQVTSQVVTIEALTEVVYRVVLALPERLNFAPGQYLQVVMGERDKRPFSIASTATELPQLELHIGAHPDNAYATEVLERMREHGQIEVELPLGSASLIEPVTRPLILIAGGTGFSYTWSILQAYLAQAEQPQPVTLYWGAKQLSDLYYHERLQKLAERYAQFSYRPVLEYPDSDWSGATGLVHMAVLAEQAELAHADIYVAGRFEMVRVIRDAFVAQGLPIAQLHGDALAFI</sequence>
<proteinExistence type="inferred from homology"/>